<evidence type="ECO:0000259" key="7">
    <source>
        <dbReference type="Pfam" id="PF00155"/>
    </source>
</evidence>
<evidence type="ECO:0000256" key="2">
    <source>
        <dbReference type="ARBA" id="ARBA00007441"/>
    </source>
</evidence>
<comment type="subunit">
    <text evidence="3">Homodimer.</text>
</comment>
<dbReference type="CDD" id="cd00609">
    <property type="entry name" value="AAT_like"/>
    <property type="match status" value="1"/>
</dbReference>
<dbReference type="PANTHER" id="PTHR46383:SF1">
    <property type="entry name" value="ASPARTATE AMINOTRANSFERASE"/>
    <property type="match status" value="1"/>
</dbReference>
<sequence>MPKPAKGSEYLKGSMIREVNALINELEDRGVDVIKMHIGQPGVPPSSGLIDEFTRLLKEKSFELSAYSSTPGILELREAIADDYHRYSGVKVSPSNISVTTGSSEAIITLAMAFLNPGDKAVVLNPTYLLYKPIMQYFNAKVTEVKVSISNDFNPDPEELKKAVDKDTKLIVLVNPDNPTGSTLRSEVVKTAVDLAVDNDSLLVYDEAYRHLYYEGEHVYALRYNMSNVIALNTFSKDPALPGWRLGFVVADEDILSVFNRVKQYININPPTPAQYIGLLYIRKYKENFIKETIPLFKERRDVVYNSIKSMLPDAKVLKPKAGLFMFPDLSSYLSRIKMNDLDFSLRLLREKHVGVVPGSAFGDGGALHIRINFTRESTDRLREGVERIAELLRELSVL</sequence>
<comment type="cofactor">
    <cofactor evidence="1">
        <name>pyridoxal 5'-phosphate</name>
        <dbReference type="ChEBI" id="CHEBI:597326"/>
    </cofactor>
</comment>
<gene>
    <name evidence="8" type="ordered locus">Cmaq_1088</name>
</gene>
<comment type="similarity">
    <text evidence="2">Belongs to the class-I pyridoxal-phosphate-dependent aminotransferase family.</text>
</comment>
<dbReference type="HOGENOM" id="CLU_017584_4_2_2"/>
<evidence type="ECO:0000256" key="1">
    <source>
        <dbReference type="ARBA" id="ARBA00001933"/>
    </source>
</evidence>
<protein>
    <submittedName>
        <fullName evidence="8">Aminotransferase class I and II</fullName>
    </submittedName>
</protein>
<name>A8MDR0_CALMQ</name>
<evidence type="ECO:0000256" key="6">
    <source>
        <dbReference type="ARBA" id="ARBA00022898"/>
    </source>
</evidence>
<dbReference type="PANTHER" id="PTHR46383">
    <property type="entry name" value="ASPARTATE AMINOTRANSFERASE"/>
    <property type="match status" value="1"/>
</dbReference>
<dbReference type="InterPro" id="IPR015424">
    <property type="entry name" value="PyrdxlP-dep_Trfase"/>
</dbReference>
<dbReference type="STRING" id="397948.Cmaq_1088"/>
<dbReference type="GO" id="GO:0030170">
    <property type="term" value="F:pyridoxal phosphate binding"/>
    <property type="evidence" value="ECO:0007669"/>
    <property type="project" value="InterPro"/>
</dbReference>
<dbReference type="InterPro" id="IPR050596">
    <property type="entry name" value="AspAT/PAT-like"/>
</dbReference>
<dbReference type="SUPFAM" id="SSF53383">
    <property type="entry name" value="PLP-dependent transferases"/>
    <property type="match status" value="1"/>
</dbReference>
<proteinExistence type="inferred from homology"/>
<evidence type="ECO:0000313" key="8">
    <source>
        <dbReference type="EMBL" id="ABW01916.1"/>
    </source>
</evidence>
<dbReference type="OrthoDB" id="372018at2157"/>
<dbReference type="RefSeq" id="WP_012186135.1">
    <property type="nucleotide sequence ID" value="NC_009954.1"/>
</dbReference>
<dbReference type="GO" id="GO:0008483">
    <property type="term" value="F:transaminase activity"/>
    <property type="evidence" value="ECO:0007669"/>
    <property type="project" value="UniProtKB-KW"/>
</dbReference>
<accession>A8MDR0</accession>
<dbReference type="InterPro" id="IPR004839">
    <property type="entry name" value="Aminotransferase_I/II_large"/>
</dbReference>
<dbReference type="KEGG" id="cma:Cmaq_1088"/>
<feature type="domain" description="Aminotransferase class I/classII large" evidence="7">
    <location>
        <begin position="32"/>
        <end position="389"/>
    </location>
</feature>
<dbReference type="Gene3D" id="3.40.640.10">
    <property type="entry name" value="Type I PLP-dependent aspartate aminotransferase-like (Major domain)"/>
    <property type="match status" value="1"/>
</dbReference>
<dbReference type="EMBL" id="CP000852">
    <property type="protein sequence ID" value="ABW01916.1"/>
    <property type="molecule type" value="Genomic_DNA"/>
</dbReference>
<evidence type="ECO:0000256" key="5">
    <source>
        <dbReference type="ARBA" id="ARBA00022679"/>
    </source>
</evidence>
<dbReference type="InterPro" id="IPR015421">
    <property type="entry name" value="PyrdxlP-dep_Trfase_major"/>
</dbReference>
<evidence type="ECO:0000256" key="4">
    <source>
        <dbReference type="ARBA" id="ARBA00022576"/>
    </source>
</evidence>
<keyword evidence="9" id="KW-1185">Reference proteome</keyword>
<keyword evidence="6" id="KW-0663">Pyridoxal phosphate</keyword>
<evidence type="ECO:0000313" key="9">
    <source>
        <dbReference type="Proteomes" id="UP000001137"/>
    </source>
</evidence>
<dbReference type="Proteomes" id="UP000001137">
    <property type="component" value="Chromosome"/>
</dbReference>
<reference evidence="8 9" key="1">
    <citation type="submission" date="2007-10" db="EMBL/GenBank/DDBJ databases">
        <title>Complete sequence of Caldivirga maquilingensis IC-167.</title>
        <authorList>
            <consortium name="US DOE Joint Genome Institute"/>
            <person name="Copeland A."/>
            <person name="Lucas S."/>
            <person name="Lapidus A."/>
            <person name="Barry K."/>
            <person name="Glavina del Rio T."/>
            <person name="Dalin E."/>
            <person name="Tice H."/>
            <person name="Pitluck S."/>
            <person name="Saunders E."/>
            <person name="Brettin T."/>
            <person name="Bruce D."/>
            <person name="Detter J.C."/>
            <person name="Han C."/>
            <person name="Schmutz J."/>
            <person name="Larimer F."/>
            <person name="Land M."/>
            <person name="Hauser L."/>
            <person name="Kyrpides N."/>
            <person name="Ivanova N."/>
            <person name="Biddle J.F."/>
            <person name="Zhang Z."/>
            <person name="Fitz-Gibbon S.T."/>
            <person name="Lowe T.M."/>
            <person name="Saltikov C."/>
            <person name="House C.H."/>
            <person name="Richardson P."/>
        </authorList>
    </citation>
    <scope>NUCLEOTIDE SEQUENCE [LARGE SCALE GENOMIC DNA]</scope>
    <source>
        <strain evidence="9">ATCC 700844 / DSM 13496 / JCM 10307 / IC-167</strain>
    </source>
</reference>
<dbReference type="GeneID" id="5710395"/>
<dbReference type="Pfam" id="PF00155">
    <property type="entry name" value="Aminotran_1_2"/>
    <property type="match status" value="1"/>
</dbReference>
<organism evidence="8 9">
    <name type="scientific">Caldivirga maquilingensis (strain ATCC 700844 / DSM 13496 / JCM 10307 / IC-167)</name>
    <dbReference type="NCBI Taxonomy" id="397948"/>
    <lineage>
        <taxon>Archaea</taxon>
        <taxon>Thermoproteota</taxon>
        <taxon>Thermoprotei</taxon>
        <taxon>Thermoproteales</taxon>
        <taxon>Thermoproteaceae</taxon>
        <taxon>Caldivirga</taxon>
    </lineage>
</organism>
<evidence type="ECO:0000256" key="3">
    <source>
        <dbReference type="ARBA" id="ARBA00011738"/>
    </source>
</evidence>
<dbReference type="GO" id="GO:0006520">
    <property type="term" value="P:amino acid metabolic process"/>
    <property type="evidence" value="ECO:0007669"/>
    <property type="project" value="InterPro"/>
</dbReference>
<dbReference type="AlphaFoldDB" id="A8MDR0"/>
<dbReference type="eggNOG" id="arCOG01131">
    <property type="taxonomic scope" value="Archaea"/>
</dbReference>
<keyword evidence="5 8" id="KW-0808">Transferase</keyword>
<keyword evidence="4 8" id="KW-0032">Aminotransferase</keyword>